<keyword evidence="4" id="KW-1185">Reference proteome</keyword>
<organism evidence="3 4">
    <name type="scientific">Cellulomonas persica</name>
    <dbReference type="NCBI Taxonomy" id="76861"/>
    <lineage>
        <taxon>Bacteria</taxon>
        <taxon>Bacillati</taxon>
        <taxon>Actinomycetota</taxon>
        <taxon>Actinomycetes</taxon>
        <taxon>Micrococcales</taxon>
        <taxon>Cellulomonadaceae</taxon>
        <taxon>Cellulomonas</taxon>
    </lineage>
</organism>
<dbReference type="Proteomes" id="UP000321386">
    <property type="component" value="Unassembled WGS sequence"/>
</dbReference>
<evidence type="ECO:0000313" key="4">
    <source>
        <dbReference type="Proteomes" id="UP000321386"/>
    </source>
</evidence>
<evidence type="ECO:0000256" key="2">
    <source>
        <dbReference type="SAM" id="Phobius"/>
    </source>
</evidence>
<evidence type="ECO:0000313" key="3">
    <source>
        <dbReference type="EMBL" id="GEK18245.1"/>
    </source>
</evidence>
<sequence>MSNPYAPPDDRPTHGAAPASGTHERDDPEPGPAQQQGPRAGWGLPPAQRPVAPPPHETPAPDPEQVAAITRSARTFAALMLAAVLTSSFPVPWQAAGLAFTVLALVVGARALVRAVRARVRGALTGMLIGGVGLAAFWLVVSSAMALMWPLYLDRQECLAGALTISARQECETQFKESVDEWLQSRTPR</sequence>
<dbReference type="OrthoDB" id="5148493at2"/>
<gene>
    <name evidence="3" type="ORF">CPE01_19780</name>
</gene>
<comment type="caution">
    <text evidence="3">The sequence shown here is derived from an EMBL/GenBank/DDBJ whole genome shotgun (WGS) entry which is preliminary data.</text>
</comment>
<keyword evidence="2" id="KW-0812">Transmembrane</keyword>
<feature type="compositionally biased region" description="Pro residues" evidence="1">
    <location>
        <begin position="47"/>
        <end position="62"/>
    </location>
</feature>
<evidence type="ECO:0000256" key="1">
    <source>
        <dbReference type="SAM" id="MobiDB-lite"/>
    </source>
</evidence>
<dbReference type="AlphaFoldDB" id="A0A510UZJ2"/>
<dbReference type="RefSeq" id="WP_146806479.1">
    <property type="nucleotide sequence ID" value="NZ_BJUA01000008.1"/>
</dbReference>
<keyword evidence="2" id="KW-0472">Membrane</keyword>
<evidence type="ECO:0008006" key="5">
    <source>
        <dbReference type="Google" id="ProtNLM"/>
    </source>
</evidence>
<accession>A0A510UZJ2</accession>
<feature type="transmembrane region" description="Helical" evidence="2">
    <location>
        <begin position="93"/>
        <end position="113"/>
    </location>
</feature>
<feature type="transmembrane region" description="Helical" evidence="2">
    <location>
        <begin position="125"/>
        <end position="149"/>
    </location>
</feature>
<protein>
    <recommendedName>
        <fullName evidence="5">DUF4190 domain-containing protein</fullName>
    </recommendedName>
</protein>
<name>A0A510UZJ2_9CELL</name>
<keyword evidence="2" id="KW-1133">Transmembrane helix</keyword>
<reference evidence="3 4" key="1">
    <citation type="submission" date="2019-07" db="EMBL/GenBank/DDBJ databases">
        <title>Whole genome shotgun sequence of Cellulomonas persica NBRC 101101.</title>
        <authorList>
            <person name="Hosoyama A."/>
            <person name="Uohara A."/>
            <person name="Ohji S."/>
            <person name="Ichikawa N."/>
        </authorList>
    </citation>
    <scope>NUCLEOTIDE SEQUENCE [LARGE SCALE GENOMIC DNA]</scope>
    <source>
        <strain evidence="3 4">NBRC 101101</strain>
    </source>
</reference>
<proteinExistence type="predicted"/>
<dbReference type="EMBL" id="BJUA01000008">
    <property type="protein sequence ID" value="GEK18245.1"/>
    <property type="molecule type" value="Genomic_DNA"/>
</dbReference>
<feature type="region of interest" description="Disordered" evidence="1">
    <location>
        <begin position="1"/>
        <end position="63"/>
    </location>
</feature>